<dbReference type="Gene3D" id="2.40.320.10">
    <property type="entry name" value="Hypothetical Protein Pfu-838710-001"/>
    <property type="match status" value="1"/>
</dbReference>
<evidence type="ECO:0000313" key="1">
    <source>
        <dbReference type="EMBL" id="MBS4240279.1"/>
    </source>
</evidence>
<dbReference type="Proteomes" id="UP000811399">
    <property type="component" value="Unassembled WGS sequence"/>
</dbReference>
<reference evidence="1 2" key="1">
    <citation type="journal article" date="2021" name="Syst. Appl. Microbiol.">
        <title>nCampylobacter vulpis sp. nov. isolated from wild red foxes.</title>
        <authorList>
            <person name="Parisi A."/>
            <person name="Chiara M."/>
            <person name="Caffara M."/>
            <person name="Mion D."/>
            <person name="Miller W.G."/>
            <person name="Caruso M."/>
            <person name="Manzari C."/>
            <person name="Florio D."/>
            <person name="Capozzi L."/>
            <person name="D'Erchia A.M."/>
            <person name="Manzulli V."/>
            <person name="Zanoni R.G."/>
        </authorList>
    </citation>
    <scope>NUCLEOTIDE SEQUENCE [LARGE SCALE GENOMIC DNA]</scope>
    <source>
        <strain evidence="1 2">52/13</strain>
    </source>
</reference>
<sequence>MNDLFQRIFLLHSFDLNTEKMPQSVSITTFYTKISPKETLKFQSIDEKYFLLKNGLREEISKKEFKKAKEKALLEALSKKSYEFLDGDRKFLFQIYKEKKLFILKVLFKNEEDARQFKLDEKIRPLRELDEKFNSKNLILYKYKNAFFDLHTCFNIIEKNQNFTLNFPQSLYANDGFRVLLFYLLYAFKSQAKKENGRVKLHFCVLKICVFLRNAIELFDDKMAQKLLAGFEKLEEKLKQNVNTKKRFNIRLYKNLLNDFELFLREGEFYKSAKKDVFLKVFVAQKLRLKLILFKKFFIRNFSYDEFMFQCLELRIFLEHFADFFNDKNLEKLKAVFDEDIFIKFIKKQMKILKLIEKTSKNLKIYKG</sequence>
<keyword evidence="2" id="KW-1185">Reference proteome</keyword>
<dbReference type="RefSeq" id="WP_213274724.1">
    <property type="nucleotide sequence ID" value="NZ_VJYQ01000016.1"/>
</dbReference>
<name>A0ABS5P0Q9_9BACT</name>
<proteinExistence type="predicted"/>
<comment type="caution">
    <text evidence="1">The sequence shown here is derived from an EMBL/GenBank/DDBJ whole genome shotgun (WGS) entry which is preliminary data.</text>
</comment>
<dbReference type="EMBL" id="VJYU01000002">
    <property type="protein sequence ID" value="MBS4240279.1"/>
    <property type="molecule type" value="Genomic_DNA"/>
</dbReference>
<organism evidence="1 2">
    <name type="scientific">Campylobacter vulpis</name>
    <dbReference type="NCBI Taxonomy" id="1655500"/>
    <lineage>
        <taxon>Bacteria</taxon>
        <taxon>Pseudomonadati</taxon>
        <taxon>Campylobacterota</taxon>
        <taxon>Epsilonproteobacteria</taxon>
        <taxon>Campylobacterales</taxon>
        <taxon>Campylobacteraceae</taxon>
        <taxon>Campylobacter</taxon>
    </lineage>
</organism>
<protein>
    <submittedName>
        <fullName evidence="1">Uncharacterized protein</fullName>
    </submittedName>
</protein>
<accession>A0ABS5P0Q9</accession>
<evidence type="ECO:0000313" key="2">
    <source>
        <dbReference type="Proteomes" id="UP000811399"/>
    </source>
</evidence>
<gene>
    <name evidence="1" type="ORF">CVU5213_00775</name>
</gene>